<dbReference type="Pfam" id="PF15613">
    <property type="entry name" value="WSD"/>
    <property type="match status" value="1"/>
</dbReference>
<dbReference type="GO" id="GO:0000785">
    <property type="term" value="C:chromatin"/>
    <property type="evidence" value="ECO:0007669"/>
    <property type="project" value="UniProtKB-ARBA"/>
</dbReference>
<feature type="compositionally biased region" description="Polar residues" evidence="8">
    <location>
        <begin position="275"/>
        <end position="285"/>
    </location>
</feature>
<dbReference type="GO" id="GO:0005634">
    <property type="term" value="C:nucleus"/>
    <property type="evidence" value="ECO:0007669"/>
    <property type="project" value="UniProtKB-SubCell"/>
</dbReference>
<dbReference type="InterPro" id="IPR028942">
    <property type="entry name" value="WHIM1_dom"/>
</dbReference>
<accession>A0A6L2L5J6</accession>
<keyword evidence="3 6" id="KW-0863">Zinc-finger</keyword>
<dbReference type="PROSITE" id="PS01359">
    <property type="entry name" value="ZF_PHD_1"/>
    <property type="match status" value="1"/>
</dbReference>
<dbReference type="InterPro" id="IPR019787">
    <property type="entry name" value="Znf_PHD-finger"/>
</dbReference>
<dbReference type="Pfam" id="PF00628">
    <property type="entry name" value="PHD"/>
    <property type="match status" value="1"/>
</dbReference>
<dbReference type="GO" id="GO:0008270">
    <property type="term" value="F:zinc ion binding"/>
    <property type="evidence" value="ECO:0007669"/>
    <property type="project" value="UniProtKB-KW"/>
</dbReference>
<evidence type="ECO:0000256" key="3">
    <source>
        <dbReference type="ARBA" id="ARBA00022771"/>
    </source>
</evidence>
<keyword evidence="4" id="KW-0862">Zinc</keyword>
<sequence>MFSLKSLAASTPKLTVWHNLRIAYRDSPDYIELIDELTEKFEELYKEEVLDLISKFMDSGNSFDSSSEEGKKELSSLALETSEGPLPAAPWEDGVCKVCGMDKNDDNVLLCDKCDSEYHTYCLDPPLPRIPDGNWYCPSCMSYQPILPILQDERCGTRALSRLCRKRKFQKEFTRHLLEKLAPLADTMELMEYWELGIEERVFLFKFLCDEALNSGVVRNHLGSESDSADLEKQLRKLYKELKIQSKKEEFLSSNLAKEVEDTPMQNEEDEENSHTGLEQESVSEVKNSVTSIQEKISTLELRIAKPVVRREYIGRDLVGRFYWIFNSPDRVVVSGPPSKRKAYASASSSFLSRLKEYEMTEMYPSDGSLWTCYESDAEIHELIGWLRDDDTREKDLKEAVKHWLSNRVNDDNTPQPAQGNHVTSSGYVTKARAVLETKFGSFVKKQGRKGKMVNMRNWYRCDCLELVASTRHHCPSCHLTFLTNEELESHNGGKCENRQEVERPSKRKKVLPLVKQPPLTAARYDETDSPFSFEEIRAKFCTRNSLREEVKDIGLIGSNGIPSFVNGGSTDIQSLEKQNTNETPSKADRSKPKGTSGKSSLKNRTPVRICQSSLKPLTGRILEIFLCVKTNLFDIETALPKEAFRPSRGSLDHIHAWRAFVKSAQSIYDMVQATIMLEDMIKTEHLKKEWWYWSSPATAAKISNLSALALRIYALDAAIYYDKPQTSNVEPTEPVTPKASKSEKKTSEKSNAKESSEKPIPKNNLSITDIKYVLNRKAFDIFCRKFRIPEDVHPQLPSPNHIIHEMPVGKIGFYTRCFEYANFRLPLSTFLVDILRYYHINISQLSVIATNKVSHFEILCRVHNIEPMVGLFRCFYVNSKDKGWMSFSKRPDSDVVCYTKPLDSLKHWNDHFFWVDSFACLASFPWHTGKNVSRDPFSKSTEFSADDYAILVARPAPFRKFSEPFLCLIETSRNYTLDEDTYPTFLHDDRTEMDLFAFIHVTDPTKVTVREWERAEGETRLLDSTVGRVVSLLPVAPARAKSELEASVERLFDEGGNADRGDSATGGGQKAETRTTMGVRIVENENVVAERPKRPHKKMQAVTDAGGSSHPTKKLRGTTELLVRPLLAVNLLSATPGHEDDNPTDSVTGANLHAIGRAERFFISPDSSHHSSTHAFGAEVSYVIRSVFPLPVVTEAVITTATAGTPSALIPDTSAKVNTPVHASMFHDLDFVGTVKSDVAGPSHLLGRELFIGSREVRMRTEYCLSERKRLELECVNQANLLKAKDEEVERLKAQLLLKEAERNVALETKNNSLDRKVTELRSSVSTKDLELKDLNAALSSFRSQNDGLVDQVHVLEATCSGLRERLSEYENLTDRLEEFQDAQLKVVNHKVAKLDADLAEMDCHLEEKFYPHLLTTISGRRWLLTHGRKLVLVKCLNSSEYLTTLGAAISCAIEKGMQNALATGIDHGREGRSLTDVVAYNPSTEADFNSALQELREIDFPLLSELKSHKDANVEDIMNLLRLEGPLADAPGMGDLQHDIEQLKVPIHMSEDQVVLGETSLSFSLSVSHSRVEQIRANIAAKRQYLRQRPTATVTTTALSTTLAFASSIPPITVDDYEIVHVDGQESSQSNVQGDAVTVKFEKEDLDTTSERDLIS</sequence>
<feature type="region of interest" description="Disordered" evidence="8">
    <location>
        <begin position="256"/>
        <end position="285"/>
    </location>
</feature>
<feature type="region of interest" description="Disordered" evidence="8">
    <location>
        <begin position="1091"/>
        <end position="1115"/>
    </location>
</feature>
<dbReference type="PANTHER" id="PTHR47162:SF10">
    <property type="entry name" value="METHYL-CPG-BINDING DOMAIN-CONTAINING PROTEIN 9 ISOFORM X1"/>
    <property type="match status" value="1"/>
</dbReference>
<evidence type="ECO:0000256" key="1">
    <source>
        <dbReference type="ARBA" id="ARBA00004123"/>
    </source>
</evidence>
<evidence type="ECO:0000256" key="5">
    <source>
        <dbReference type="ARBA" id="ARBA00023242"/>
    </source>
</evidence>
<dbReference type="InterPro" id="IPR001965">
    <property type="entry name" value="Znf_PHD"/>
</dbReference>
<evidence type="ECO:0000256" key="2">
    <source>
        <dbReference type="ARBA" id="ARBA00022723"/>
    </source>
</evidence>
<feature type="coiled-coil region" evidence="7">
    <location>
        <begin position="1354"/>
        <end position="1384"/>
    </location>
</feature>
<name>A0A6L2L5J6_TANCI</name>
<comment type="caution">
    <text evidence="10">The sequence shown here is derived from an EMBL/GenBank/DDBJ whole genome shotgun (WGS) entry which is preliminary data.</text>
</comment>
<feature type="region of interest" description="Disordered" evidence="8">
    <location>
        <begin position="577"/>
        <end position="604"/>
    </location>
</feature>
<evidence type="ECO:0000313" key="10">
    <source>
        <dbReference type="EMBL" id="GEU55434.1"/>
    </source>
</evidence>
<protein>
    <submittedName>
        <fullName evidence="10">Methyl-CpG-binding domain-containing protein 9-like</fullName>
    </submittedName>
</protein>
<feature type="compositionally biased region" description="Basic and acidic residues" evidence="8">
    <location>
        <begin position="741"/>
        <end position="761"/>
    </location>
</feature>
<dbReference type="Pfam" id="PF04195">
    <property type="entry name" value="Transposase_28"/>
    <property type="match status" value="1"/>
</dbReference>
<dbReference type="PANTHER" id="PTHR47162">
    <property type="entry name" value="OS02G0192300 PROTEIN"/>
    <property type="match status" value="1"/>
</dbReference>
<organism evidence="10">
    <name type="scientific">Tanacetum cinerariifolium</name>
    <name type="common">Dalmatian daisy</name>
    <name type="synonym">Chrysanthemum cinerariifolium</name>
    <dbReference type="NCBI Taxonomy" id="118510"/>
    <lineage>
        <taxon>Eukaryota</taxon>
        <taxon>Viridiplantae</taxon>
        <taxon>Streptophyta</taxon>
        <taxon>Embryophyta</taxon>
        <taxon>Tracheophyta</taxon>
        <taxon>Spermatophyta</taxon>
        <taxon>Magnoliopsida</taxon>
        <taxon>eudicotyledons</taxon>
        <taxon>Gunneridae</taxon>
        <taxon>Pentapetalae</taxon>
        <taxon>asterids</taxon>
        <taxon>campanulids</taxon>
        <taxon>Asterales</taxon>
        <taxon>Asteraceae</taxon>
        <taxon>Asteroideae</taxon>
        <taxon>Anthemideae</taxon>
        <taxon>Anthemidinae</taxon>
        <taxon>Tanacetum</taxon>
    </lineage>
</organism>
<feature type="coiled-coil region" evidence="7">
    <location>
        <begin position="1276"/>
        <end position="1305"/>
    </location>
</feature>
<feature type="region of interest" description="Disordered" evidence="8">
    <location>
        <begin position="1054"/>
        <end position="1073"/>
    </location>
</feature>
<keyword evidence="2" id="KW-0479">Metal-binding</keyword>
<dbReference type="PROSITE" id="PS50016">
    <property type="entry name" value="ZF_PHD_2"/>
    <property type="match status" value="1"/>
</dbReference>
<feature type="compositionally biased region" description="Basic and acidic residues" evidence="8">
    <location>
        <begin position="1054"/>
        <end position="1063"/>
    </location>
</feature>
<proteinExistence type="predicted"/>
<dbReference type="InterPro" id="IPR011011">
    <property type="entry name" value="Znf_FYVE_PHD"/>
</dbReference>
<dbReference type="InterPro" id="IPR007321">
    <property type="entry name" value="Transposase_28"/>
</dbReference>
<keyword evidence="7" id="KW-0175">Coiled coil</keyword>
<evidence type="ECO:0000256" key="6">
    <source>
        <dbReference type="PROSITE-ProRule" id="PRU00146"/>
    </source>
</evidence>
<feature type="region of interest" description="Disordered" evidence="8">
    <location>
        <begin position="728"/>
        <end position="761"/>
    </location>
</feature>
<reference evidence="10" key="1">
    <citation type="journal article" date="2019" name="Sci. Rep.">
        <title>Draft genome of Tanacetum cinerariifolium, the natural source of mosquito coil.</title>
        <authorList>
            <person name="Yamashiro T."/>
            <person name="Shiraishi A."/>
            <person name="Satake H."/>
            <person name="Nakayama K."/>
        </authorList>
    </citation>
    <scope>NUCLEOTIDE SEQUENCE</scope>
</reference>
<evidence type="ECO:0000259" key="9">
    <source>
        <dbReference type="PROSITE" id="PS50016"/>
    </source>
</evidence>
<dbReference type="InterPro" id="IPR019786">
    <property type="entry name" value="Zinc_finger_PHD-type_CS"/>
</dbReference>
<evidence type="ECO:0000256" key="4">
    <source>
        <dbReference type="ARBA" id="ARBA00022833"/>
    </source>
</evidence>
<evidence type="ECO:0000256" key="7">
    <source>
        <dbReference type="SAM" id="Coils"/>
    </source>
</evidence>
<dbReference type="CDD" id="cd15519">
    <property type="entry name" value="PHD1_Lid2p_like"/>
    <property type="match status" value="1"/>
</dbReference>
<dbReference type="InterPro" id="IPR028941">
    <property type="entry name" value="WHIM2_dom"/>
</dbReference>
<comment type="subcellular location">
    <subcellularLocation>
        <location evidence="1">Nucleus</location>
    </subcellularLocation>
</comment>
<feature type="domain" description="PHD-type" evidence="9">
    <location>
        <begin position="93"/>
        <end position="143"/>
    </location>
</feature>
<dbReference type="EMBL" id="BKCJ010003496">
    <property type="protein sequence ID" value="GEU55434.1"/>
    <property type="molecule type" value="Genomic_DNA"/>
</dbReference>
<gene>
    <name evidence="10" type="ORF">Tci_027412</name>
</gene>
<keyword evidence="5" id="KW-0539">Nucleus</keyword>
<dbReference type="Gene3D" id="2.30.30.1150">
    <property type="match status" value="1"/>
</dbReference>
<dbReference type="Pfam" id="PF15612">
    <property type="entry name" value="WHIM1"/>
    <property type="match status" value="1"/>
</dbReference>
<evidence type="ECO:0000256" key="8">
    <source>
        <dbReference type="SAM" id="MobiDB-lite"/>
    </source>
</evidence>
<dbReference type="SMART" id="SM00249">
    <property type="entry name" value="PHD"/>
    <property type="match status" value="1"/>
</dbReference>
<dbReference type="SUPFAM" id="SSF57903">
    <property type="entry name" value="FYVE/PHD zinc finger"/>
    <property type="match status" value="1"/>
</dbReference>